<protein>
    <submittedName>
        <fullName evidence="2">Uncharacterized protein</fullName>
    </submittedName>
</protein>
<name>A0AA36NK49_9DINO</name>
<dbReference type="AlphaFoldDB" id="A0AA36NK49"/>
<reference evidence="2" key="1">
    <citation type="submission" date="2023-08" db="EMBL/GenBank/DDBJ databases">
        <authorList>
            <person name="Chen Y."/>
            <person name="Shah S."/>
            <person name="Dougan E. K."/>
            <person name="Thang M."/>
            <person name="Chan C."/>
        </authorList>
    </citation>
    <scope>NUCLEOTIDE SEQUENCE</scope>
</reference>
<comment type="caution">
    <text evidence="2">The sequence shown here is derived from an EMBL/GenBank/DDBJ whole genome shotgun (WGS) entry which is preliminary data.</text>
</comment>
<dbReference type="EMBL" id="CAUJNA010003588">
    <property type="protein sequence ID" value="CAJ1405503.1"/>
    <property type="molecule type" value="Genomic_DNA"/>
</dbReference>
<organism evidence="2 3">
    <name type="scientific">Effrenium voratum</name>
    <dbReference type="NCBI Taxonomy" id="2562239"/>
    <lineage>
        <taxon>Eukaryota</taxon>
        <taxon>Sar</taxon>
        <taxon>Alveolata</taxon>
        <taxon>Dinophyceae</taxon>
        <taxon>Suessiales</taxon>
        <taxon>Symbiodiniaceae</taxon>
        <taxon>Effrenium</taxon>
    </lineage>
</organism>
<proteinExistence type="predicted"/>
<evidence type="ECO:0000313" key="2">
    <source>
        <dbReference type="EMBL" id="CAJ1405503.1"/>
    </source>
</evidence>
<sequence>MLQADELQRRLALLLPNDFQEQHLQPLLSAIFQAPPESPVGVAENEMFSLRYGAQGGSGAFEASAGLAQHWLACYPIFQTVLASRFLQRTDCLAKVRKITQPSSQACLDTATPGTAASQQPAAPSEA</sequence>
<keyword evidence="3" id="KW-1185">Reference proteome</keyword>
<dbReference type="Proteomes" id="UP001178507">
    <property type="component" value="Unassembled WGS sequence"/>
</dbReference>
<accession>A0AA36NK49</accession>
<evidence type="ECO:0000313" key="3">
    <source>
        <dbReference type="Proteomes" id="UP001178507"/>
    </source>
</evidence>
<feature type="compositionally biased region" description="Low complexity" evidence="1">
    <location>
        <begin position="110"/>
        <end position="127"/>
    </location>
</feature>
<feature type="region of interest" description="Disordered" evidence="1">
    <location>
        <begin position="106"/>
        <end position="127"/>
    </location>
</feature>
<gene>
    <name evidence="2" type="ORF">EVOR1521_LOCUS27691</name>
</gene>
<evidence type="ECO:0000256" key="1">
    <source>
        <dbReference type="SAM" id="MobiDB-lite"/>
    </source>
</evidence>